<accession>J4I9H6</accession>
<evidence type="ECO:0000313" key="1">
    <source>
        <dbReference type="EMBL" id="CCM01176.1"/>
    </source>
</evidence>
<dbReference type="GeneID" id="24096087"/>
<reference evidence="1 2" key="1">
    <citation type="journal article" date="2012" name="Appl. Environ. Microbiol.">
        <title>Short-read sequencing for genomic analysis of the brown rot fungus Fibroporia radiculosa.</title>
        <authorList>
            <person name="Tang J.D."/>
            <person name="Perkins A.D."/>
            <person name="Sonstegard T.S."/>
            <person name="Schroeder S.G."/>
            <person name="Burgess S.C."/>
            <person name="Diehl S.V."/>
        </authorList>
    </citation>
    <scope>NUCLEOTIDE SEQUENCE [LARGE SCALE GENOMIC DNA]</scope>
    <source>
        <strain evidence="1 2">TFFH 294</strain>
    </source>
</reference>
<evidence type="ECO:0000313" key="2">
    <source>
        <dbReference type="Proteomes" id="UP000006352"/>
    </source>
</evidence>
<keyword evidence="2" id="KW-1185">Reference proteome</keyword>
<dbReference type="AlphaFoldDB" id="J4I9H6"/>
<name>J4I9H6_9APHY</name>
<dbReference type="EMBL" id="HE797022">
    <property type="protein sequence ID" value="CCM01176.1"/>
    <property type="molecule type" value="Genomic_DNA"/>
</dbReference>
<protein>
    <submittedName>
        <fullName evidence="1">Uncharacterized protein</fullName>
    </submittedName>
</protein>
<organism evidence="1 2">
    <name type="scientific">Fibroporia radiculosa</name>
    <dbReference type="NCBI Taxonomy" id="599839"/>
    <lineage>
        <taxon>Eukaryota</taxon>
        <taxon>Fungi</taxon>
        <taxon>Dikarya</taxon>
        <taxon>Basidiomycota</taxon>
        <taxon>Agaricomycotina</taxon>
        <taxon>Agaricomycetes</taxon>
        <taxon>Polyporales</taxon>
        <taxon>Fibroporiaceae</taxon>
        <taxon>Fibroporia</taxon>
    </lineage>
</organism>
<dbReference type="OrthoDB" id="3261439at2759"/>
<dbReference type="HOGENOM" id="CLU_175705_0_0_1"/>
<sequence>MEAPKPAMTTTTQPQAVQMSELTVAEAVVVLSPSTNIVVGIATDMMNPPTRSQTQECQHHKANRLRGGGAAKDCFIGAVECFLCFEGCKECCECCADIVCCPCEMCC</sequence>
<dbReference type="Proteomes" id="UP000006352">
    <property type="component" value="Unassembled WGS sequence"/>
</dbReference>
<gene>
    <name evidence="1" type="ORF">FIBRA_03224</name>
</gene>
<dbReference type="RefSeq" id="XP_012180459.1">
    <property type="nucleotide sequence ID" value="XM_012325069.1"/>
</dbReference>
<proteinExistence type="predicted"/>
<dbReference type="InParanoid" id="J4I9H6"/>